<feature type="domain" description="Methylated-DNA-[protein]-cysteine S-methyltransferase DNA binding" evidence="3">
    <location>
        <begin position="23"/>
        <end position="104"/>
    </location>
</feature>
<proteinExistence type="predicted"/>
<feature type="region of interest" description="Disordered" evidence="2">
    <location>
        <begin position="1"/>
        <end position="21"/>
    </location>
</feature>
<keyword evidence="4" id="KW-0808">Transferase</keyword>
<dbReference type="PANTHER" id="PTHR42942:SF1">
    <property type="entry name" value="ALKYLTRANSFERASE-LIKE PROTEIN 1"/>
    <property type="match status" value="1"/>
</dbReference>
<dbReference type="InterPro" id="IPR036388">
    <property type="entry name" value="WH-like_DNA-bd_sf"/>
</dbReference>
<dbReference type="Proteomes" id="UP001560573">
    <property type="component" value="Unassembled WGS sequence"/>
</dbReference>
<organism evidence="4 5">
    <name type="scientific">Danxiaibacter flavus</name>
    <dbReference type="NCBI Taxonomy" id="3049108"/>
    <lineage>
        <taxon>Bacteria</taxon>
        <taxon>Pseudomonadati</taxon>
        <taxon>Bacteroidota</taxon>
        <taxon>Chitinophagia</taxon>
        <taxon>Chitinophagales</taxon>
        <taxon>Chitinophagaceae</taxon>
        <taxon>Danxiaibacter</taxon>
    </lineage>
</organism>
<dbReference type="InterPro" id="IPR036217">
    <property type="entry name" value="MethylDNA_cys_MeTrfase_DNAb"/>
</dbReference>
<dbReference type="InterPro" id="IPR014048">
    <property type="entry name" value="MethylDNA_cys_MeTrfase_DNA-bd"/>
</dbReference>
<sequence>MKKAKAASSKQSLPSKNKEEPSFFEDVWDVARQIPKGRVTSYGAIANYLGTKLSARMVGWAMNGASSAKPKVPAHRVVNRNGMLSGKMHFKTPTQMQELLEKEKIKVEDDKIVDFRKIYWDPATELL</sequence>
<dbReference type="SUPFAM" id="SSF46767">
    <property type="entry name" value="Methylated DNA-protein cysteine methyltransferase, C-terminal domain"/>
    <property type="match status" value="1"/>
</dbReference>
<evidence type="ECO:0000259" key="3">
    <source>
        <dbReference type="Pfam" id="PF01035"/>
    </source>
</evidence>
<dbReference type="GO" id="GO:0003908">
    <property type="term" value="F:methylated-DNA-[protein]-cysteine S-methyltransferase activity"/>
    <property type="evidence" value="ECO:0007669"/>
    <property type="project" value="UniProtKB-EC"/>
</dbReference>
<dbReference type="GO" id="GO:0032259">
    <property type="term" value="P:methylation"/>
    <property type="evidence" value="ECO:0007669"/>
    <property type="project" value="UniProtKB-KW"/>
</dbReference>
<dbReference type="Gene3D" id="1.10.10.10">
    <property type="entry name" value="Winged helix-like DNA-binding domain superfamily/Winged helix DNA-binding domain"/>
    <property type="match status" value="1"/>
</dbReference>
<gene>
    <name evidence="4" type="ORF">QTN47_22400</name>
</gene>
<keyword evidence="1" id="KW-0227">DNA damage</keyword>
<dbReference type="EC" id="2.1.1.63" evidence="4"/>
<protein>
    <submittedName>
        <fullName evidence="4">MGMT family protein</fullName>
        <ecNumber evidence="4">2.1.1.63</ecNumber>
    </submittedName>
</protein>
<keyword evidence="5" id="KW-1185">Reference proteome</keyword>
<evidence type="ECO:0000256" key="2">
    <source>
        <dbReference type="SAM" id="MobiDB-lite"/>
    </source>
</evidence>
<accession>A0ABV3ZKC1</accession>
<reference evidence="4 5" key="1">
    <citation type="submission" date="2023-07" db="EMBL/GenBank/DDBJ databases">
        <authorList>
            <person name="Lian W.-H."/>
        </authorList>
    </citation>
    <scope>NUCLEOTIDE SEQUENCE [LARGE SCALE GENOMIC DNA]</scope>
    <source>
        <strain evidence="4 5">SYSU DXS3180</strain>
    </source>
</reference>
<name>A0ABV3ZKC1_9BACT</name>
<comment type="caution">
    <text evidence="4">The sequence shown here is derived from an EMBL/GenBank/DDBJ whole genome shotgun (WGS) entry which is preliminary data.</text>
</comment>
<dbReference type="InterPro" id="IPR052520">
    <property type="entry name" value="ATL_DNA_repair"/>
</dbReference>
<dbReference type="EMBL" id="JAULBC010000008">
    <property type="protein sequence ID" value="MEX6690278.1"/>
    <property type="molecule type" value="Genomic_DNA"/>
</dbReference>
<dbReference type="PANTHER" id="PTHR42942">
    <property type="entry name" value="6-O-METHYLGUANINE DNA METHYLTRANSFERASE"/>
    <property type="match status" value="1"/>
</dbReference>
<evidence type="ECO:0000256" key="1">
    <source>
        <dbReference type="ARBA" id="ARBA00022763"/>
    </source>
</evidence>
<dbReference type="CDD" id="cd06445">
    <property type="entry name" value="ATase"/>
    <property type="match status" value="1"/>
</dbReference>
<evidence type="ECO:0000313" key="4">
    <source>
        <dbReference type="EMBL" id="MEX6690278.1"/>
    </source>
</evidence>
<feature type="compositionally biased region" description="Low complexity" evidence="2">
    <location>
        <begin position="1"/>
        <end position="15"/>
    </location>
</feature>
<keyword evidence="4" id="KW-0489">Methyltransferase</keyword>
<dbReference type="RefSeq" id="WP_369331692.1">
    <property type="nucleotide sequence ID" value="NZ_JAULBC010000008.1"/>
</dbReference>
<dbReference type="Pfam" id="PF01035">
    <property type="entry name" value="DNA_binding_1"/>
    <property type="match status" value="1"/>
</dbReference>
<evidence type="ECO:0000313" key="5">
    <source>
        <dbReference type="Proteomes" id="UP001560573"/>
    </source>
</evidence>